<feature type="region of interest" description="Disordered" evidence="13">
    <location>
        <begin position="578"/>
        <end position="602"/>
    </location>
</feature>
<evidence type="ECO:0000313" key="15">
    <source>
        <dbReference type="Proteomes" id="UP001165740"/>
    </source>
</evidence>
<keyword evidence="7" id="KW-0862">Zinc</keyword>
<dbReference type="InterPro" id="IPR038045">
    <property type="entry name" value="PHF10_PHD_finger_1"/>
</dbReference>
<dbReference type="Pfam" id="PF00628">
    <property type="entry name" value="PHD"/>
    <property type="match status" value="2"/>
</dbReference>
<evidence type="ECO:0000313" key="16">
    <source>
        <dbReference type="RefSeq" id="XP_055880599.1"/>
    </source>
</evidence>
<feature type="region of interest" description="Disordered" evidence="13">
    <location>
        <begin position="1138"/>
        <end position="1180"/>
    </location>
</feature>
<dbReference type="Gene3D" id="3.30.40.10">
    <property type="entry name" value="Zinc/RING finger domain, C3HC4 (zinc finger)"/>
    <property type="match status" value="1"/>
</dbReference>
<feature type="region of interest" description="Disordered" evidence="13">
    <location>
        <begin position="1268"/>
        <end position="1319"/>
    </location>
</feature>
<evidence type="ECO:0000256" key="4">
    <source>
        <dbReference type="ARBA" id="ARBA00022723"/>
    </source>
</evidence>
<dbReference type="InterPro" id="IPR019787">
    <property type="entry name" value="Znf_PHD-finger"/>
</dbReference>
<feature type="region of interest" description="Disordered" evidence="13">
    <location>
        <begin position="1045"/>
        <end position="1069"/>
    </location>
</feature>
<dbReference type="InterPro" id="IPR013083">
    <property type="entry name" value="Znf_RING/FYVE/PHD"/>
</dbReference>
<dbReference type="InterPro" id="IPR001965">
    <property type="entry name" value="Znf_PHD"/>
</dbReference>
<dbReference type="CDD" id="cd21085">
    <property type="entry name" value="WH_NTD_PHF10"/>
    <property type="match status" value="1"/>
</dbReference>
<evidence type="ECO:0000256" key="13">
    <source>
        <dbReference type="SAM" id="MobiDB-lite"/>
    </source>
</evidence>
<comment type="subcellular location">
    <subcellularLocation>
        <location evidence="1">Nucleus</location>
    </subcellularLocation>
</comment>
<keyword evidence="4" id="KW-0479">Metal-binding</keyword>
<organism evidence="15 16">
    <name type="scientific">Biomphalaria glabrata</name>
    <name type="common">Bloodfluke planorb</name>
    <name type="synonym">Freshwater snail</name>
    <dbReference type="NCBI Taxonomy" id="6526"/>
    <lineage>
        <taxon>Eukaryota</taxon>
        <taxon>Metazoa</taxon>
        <taxon>Spiralia</taxon>
        <taxon>Lophotrochozoa</taxon>
        <taxon>Mollusca</taxon>
        <taxon>Gastropoda</taxon>
        <taxon>Heterobranchia</taxon>
        <taxon>Euthyneura</taxon>
        <taxon>Panpulmonata</taxon>
        <taxon>Hygrophila</taxon>
        <taxon>Lymnaeoidea</taxon>
        <taxon>Planorbidae</taxon>
        <taxon>Biomphalaria</taxon>
    </lineage>
</organism>
<evidence type="ECO:0000256" key="3">
    <source>
        <dbReference type="ARBA" id="ARBA00016995"/>
    </source>
</evidence>
<dbReference type="CDD" id="cd15528">
    <property type="entry name" value="PHD1_PHF10"/>
    <property type="match status" value="1"/>
</dbReference>
<evidence type="ECO:0000259" key="14">
    <source>
        <dbReference type="PROSITE" id="PS50016"/>
    </source>
</evidence>
<name>A0A9W3A093_BIOGL</name>
<evidence type="ECO:0000256" key="9">
    <source>
        <dbReference type="ARBA" id="ARBA00023015"/>
    </source>
</evidence>
<feature type="domain" description="PHD-type" evidence="14">
    <location>
        <begin position="740"/>
        <end position="791"/>
    </location>
</feature>
<evidence type="ECO:0000256" key="10">
    <source>
        <dbReference type="ARBA" id="ARBA00023163"/>
    </source>
</evidence>
<dbReference type="GO" id="GO:0071564">
    <property type="term" value="C:npBAF complex"/>
    <property type="evidence" value="ECO:0007669"/>
    <property type="project" value="InterPro"/>
</dbReference>
<feature type="region of interest" description="Disordered" evidence="13">
    <location>
        <begin position="1"/>
        <end position="30"/>
    </location>
</feature>
<dbReference type="OrthoDB" id="1903104at2759"/>
<proteinExistence type="inferred from homology"/>
<evidence type="ECO:0000256" key="2">
    <source>
        <dbReference type="ARBA" id="ARBA00006097"/>
    </source>
</evidence>
<keyword evidence="9" id="KW-0805">Transcription regulation</keyword>
<dbReference type="RefSeq" id="XP_055880599.1">
    <property type="nucleotide sequence ID" value="XM_056024624.1"/>
</dbReference>
<dbReference type="Proteomes" id="UP001165740">
    <property type="component" value="Chromosome 3"/>
</dbReference>
<evidence type="ECO:0000256" key="5">
    <source>
        <dbReference type="ARBA" id="ARBA00022737"/>
    </source>
</evidence>
<accession>A0A9W3A093</accession>
<sequence>MASFNVDEADGFLRSEKGDEGNLDQEAKTDVNEWNTESLLADYPSHQPESNVEMQEAVNSATIQSTDSVFHLVSHSETASDVHVTPCDIKSSGEDDPLDKGKELDSSALKYVNEDSDVEMSSVMIEEAELLNINSGKKDTITSEIDDASERALLADDDASNQLTRHLNEDMDISQTSSDVKEVSDFNFLKPNSFHSLGIGSKDSSANLANMESDVERELSDKDKIHPHLPEKVFNIDEETRMSLDQTPIESSFIYPSLPPKKLFQMDDTKDSDHSDVETKLSTITDTEDIRLSHTISVDDATKDSGASDSNIEIPVIKKPRRSSKESLGFSLMEGFDAGKVFSAENVFEYQWPQDGGEWHLLQEQICEYLKVKSFKRKYPDLYRRICDKEEKDFLRDKGVVTETQSDLGLTALRSEEVYDLMMKDYNEKYKEYIAHLQEKQKKVIREKHKEYSAAKLDKSKIESYSKKAARCAAEFNASLMRDRKEERRAYFDLQTFTVHYPKHKYKTINPKLTKVGAYPVSLIPGQYQEYYKKYPSEELNYLPVKTVLVDPPRLSSYVRPPPAGVVLVPSEKLKSKVAGSEGEDYDSSSAEEEDNGLEETIPNELLDNSKCIGTDELDTPTVKGEKKIKSALKKKVSKFLLSPERLKKVGKKSDIPIVDKVEETVTPEVEEKGANSASKMPNKIHGLEKCRICKKRSTKEERKAGKLVKCAQCGKIGHMSCLDLTEELVAVIRTYPWQCMECKTCIECLDPYDEDKMMFCDRCDRGYHTFCIGLSALPTGHWECTSCQGCPALAYKSEKTKLEQTLDVEAKLDEEVKLDLTQTPDNSHCVNDDIDEKTNVLTNGANPVLIKQDATTQDVTVKDVKLSDGITPLVKIERRGRKRKIVDPNAPPPEPKVTPAAQKPGARQSKRLKLKEEEEEERKKKEMEEKKMKRLKKKKKKVAASDEGKDVVDEGVDDSLAILFDKNEEEEMADSMRKTEMTCPDNETASKETQQTCPDNVIVSLTETQVTCQENAVVSLTKTQVTCQENAIVSLTETLVTCQEDKKDESVSKDVLAGGSETQGSSLEKEFTGNQQLACQNDTTASNSVANADLTTQQVATDTVPSKTQQVATDTVPSTTQQVATVTVPSTTQQVATDTVPSTTQQVATDTVPSTTQLADEDVGQTSSSISNEGSSKTDLTCRDIAENSVPTLSAGQSSSHLLENPSEMKSIVPGDVSSHVSPVLSDPCVPTSNILPSQPPESHDDLEADVLILPSDVLFTEPKLEKTEQTDIQQDGSPSVSTCPTSAAQSADSVDPHQLTESPVVVDQKPIDTTSNLDQTYDQEQDLTNMSSDQMDEIVALIEHD</sequence>
<dbReference type="PANTHER" id="PTHR45888">
    <property type="entry name" value="HL01030P-RELATED"/>
    <property type="match status" value="1"/>
</dbReference>
<evidence type="ECO:0000256" key="6">
    <source>
        <dbReference type="ARBA" id="ARBA00022771"/>
    </source>
</evidence>
<evidence type="ECO:0000256" key="11">
    <source>
        <dbReference type="ARBA" id="ARBA00023242"/>
    </source>
</evidence>
<dbReference type="PANTHER" id="PTHR45888:SF4">
    <property type="entry name" value="PHD FINGER PROTEIN 10"/>
    <property type="match status" value="1"/>
</dbReference>
<dbReference type="GO" id="GO:0007399">
    <property type="term" value="P:nervous system development"/>
    <property type="evidence" value="ECO:0007669"/>
    <property type="project" value="UniProtKB-KW"/>
</dbReference>
<dbReference type="InterPro" id="IPR011011">
    <property type="entry name" value="Znf_FYVE_PHD"/>
</dbReference>
<reference evidence="16" key="1">
    <citation type="submission" date="2025-08" db="UniProtKB">
        <authorList>
            <consortium name="RefSeq"/>
        </authorList>
    </citation>
    <scope>IDENTIFICATION</scope>
</reference>
<feature type="compositionally biased region" description="Polar residues" evidence="13">
    <location>
        <begin position="1272"/>
        <end position="1294"/>
    </location>
</feature>
<dbReference type="InterPro" id="IPR019786">
    <property type="entry name" value="Zinc_finger_PHD-type_CS"/>
</dbReference>
<feature type="region of interest" description="Disordered" evidence="13">
    <location>
        <begin position="880"/>
        <end position="950"/>
    </location>
</feature>
<keyword evidence="11" id="KW-0539">Nucleus</keyword>
<evidence type="ECO:0000256" key="7">
    <source>
        <dbReference type="ARBA" id="ARBA00022833"/>
    </source>
</evidence>
<dbReference type="PROSITE" id="PS50016">
    <property type="entry name" value="ZF_PHD_2"/>
    <property type="match status" value="1"/>
</dbReference>
<keyword evidence="6 12" id="KW-0863">Zinc-finger</keyword>
<evidence type="ECO:0000256" key="1">
    <source>
        <dbReference type="ARBA" id="ARBA00004123"/>
    </source>
</evidence>
<dbReference type="SMART" id="SM00249">
    <property type="entry name" value="PHD"/>
    <property type="match status" value="2"/>
</dbReference>
<evidence type="ECO:0000256" key="8">
    <source>
        <dbReference type="ARBA" id="ARBA00022902"/>
    </source>
</evidence>
<keyword evidence="15" id="KW-1185">Reference proteome</keyword>
<feature type="compositionally biased region" description="Basic and acidic residues" evidence="13">
    <location>
        <begin position="11"/>
        <end position="30"/>
    </location>
</feature>
<protein>
    <recommendedName>
        <fullName evidence="3">PHD finger protein 10</fullName>
    </recommendedName>
</protein>
<dbReference type="GeneID" id="106066129"/>
<evidence type="ECO:0000256" key="12">
    <source>
        <dbReference type="PROSITE-ProRule" id="PRU00146"/>
    </source>
</evidence>
<dbReference type="SUPFAM" id="SSF57903">
    <property type="entry name" value="FYVE/PHD zinc finger"/>
    <property type="match status" value="2"/>
</dbReference>
<keyword evidence="8" id="KW-0524">Neurogenesis</keyword>
<comment type="similarity">
    <text evidence="2">Belongs to the SAYP family.</text>
</comment>
<feature type="compositionally biased region" description="Basic residues" evidence="13">
    <location>
        <begin position="933"/>
        <end position="943"/>
    </location>
</feature>
<dbReference type="PROSITE" id="PS01359">
    <property type="entry name" value="ZF_PHD_1"/>
    <property type="match status" value="1"/>
</dbReference>
<gene>
    <name evidence="16" type="primary">LOC106066129</name>
</gene>
<dbReference type="GO" id="GO:0008270">
    <property type="term" value="F:zinc ion binding"/>
    <property type="evidence" value="ECO:0007669"/>
    <property type="project" value="UniProtKB-KW"/>
</dbReference>
<feature type="compositionally biased region" description="Acidic residues" evidence="13">
    <location>
        <begin position="582"/>
        <end position="598"/>
    </location>
</feature>
<keyword evidence="10" id="KW-0804">Transcription</keyword>
<dbReference type="CDD" id="cd15529">
    <property type="entry name" value="PHD2_PHF10"/>
    <property type="match status" value="1"/>
</dbReference>
<keyword evidence="5" id="KW-0677">Repeat</keyword>
<feature type="compositionally biased region" description="Basic and acidic residues" evidence="13">
    <location>
        <begin position="922"/>
        <end position="932"/>
    </location>
</feature>